<dbReference type="InterPro" id="IPR012340">
    <property type="entry name" value="NA-bd_OB-fold"/>
</dbReference>
<dbReference type="InterPro" id="IPR022572">
    <property type="entry name" value="DNA_rep/recomb_RecO_N"/>
</dbReference>
<dbReference type="EMBL" id="DYUC01000079">
    <property type="protein sequence ID" value="HJG86912.1"/>
    <property type="molecule type" value="Genomic_DNA"/>
</dbReference>
<dbReference type="HAMAP" id="MF_00201">
    <property type="entry name" value="RecO"/>
    <property type="match status" value="1"/>
</dbReference>
<dbReference type="Pfam" id="PF11967">
    <property type="entry name" value="RecO_N"/>
    <property type="match status" value="1"/>
</dbReference>
<evidence type="ECO:0000256" key="3">
    <source>
        <dbReference type="ARBA" id="ARBA00022763"/>
    </source>
</evidence>
<feature type="domain" description="DNA replication/recombination mediator RecO N-terminal" evidence="8">
    <location>
        <begin position="1"/>
        <end position="77"/>
    </location>
</feature>
<dbReference type="PANTHER" id="PTHR33991">
    <property type="entry name" value="DNA REPAIR PROTEIN RECO"/>
    <property type="match status" value="1"/>
</dbReference>
<sequence>MHLTTQGIVLREVNYKESDKILTVLTRDLGKLTVKARACRRKNSPLSAAAQLLVYSELTLFEYRDYWSMDQGDSLEQFWGVRRDVEKLALGSYFAEVMEAVAEEGRADPALLSLILNSLYALDKLSKPLPLVKAAYELKLLSLAGYEPMLDACAVCGAPEPEEPRLHLREGVLHCARCRGGVGDGVSMPLDGPALAAMRHVVMGDPKRLFSFRLDVPSQKKMSDVCEAFLLTQLERGFGTLDFCKQLSALQP</sequence>
<dbReference type="Gene3D" id="2.40.50.140">
    <property type="entry name" value="Nucleic acid-binding proteins"/>
    <property type="match status" value="1"/>
</dbReference>
<protein>
    <recommendedName>
        <fullName evidence="2 7">DNA repair protein RecO</fullName>
    </recommendedName>
    <alternativeName>
        <fullName evidence="6 7">Recombination protein O</fullName>
    </alternativeName>
</protein>
<dbReference type="GO" id="GO:0006310">
    <property type="term" value="P:DNA recombination"/>
    <property type="evidence" value="ECO:0007669"/>
    <property type="project" value="UniProtKB-UniRule"/>
</dbReference>
<comment type="caution">
    <text evidence="9">The sequence shown here is derived from an EMBL/GenBank/DDBJ whole genome shotgun (WGS) entry which is preliminary data.</text>
</comment>
<name>A0A921MMF6_9FIRM</name>
<comment type="similarity">
    <text evidence="1 7">Belongs to the RecO family.</text>
</comment>
<proteinExistence type="inferred from homology"/>
<evidence type="ECO:0000313" key="10">
    <source>
        <dbReference type="Proteomes" id="UP000760668"/>
    </source>
</evidence>
<comment type="function">
    <text evidence="7">Involved in DNA repair and RecF pathway recombination.</text>
</comment>
<dbReference type="NCBIfam" id="TIGR00613">
    <property type="entry name" value="reco"/>
    <property type="match status" value="1"/>
</dbReference>
<dbReference type="PANTHER" id="PTHR33991:SF1">
    <property type="entry name" value="DNA REPAIR PROTEIN RECO"/>
    <property type="match status" value="1"/>
</dbReference>
<reference evidence="9" key="2">
    <citation type="submission" date="2021-09" db="EMBL/GenBank/DDBJ databases">
        <authorList>
            <person name="Gilroy R."/>
        </authorList>
    </citation>
    <scope>NUCLEOTIDE SEQUENCE</scope>
    <source>
        <strain evidence="9">CHK179-5677</strain>
    </source>
</reference>
<keyword evidence="3 7" id="KW-0227">DNA damage</keyword>
<dbReference type="InterPro" id="IPR037278">
    <property type="entry name" value="ARFGAP/RecO"/>
</dbReference>
<dbReference type="SUPFAM" id="SSF57863">
    <property type="entry name" value="ArfGap/RecO-like zinc finger"/>
    <property type="match status" value="1"/>
</dbReference>
<dbReference type="GO" id="GO:0043590">
    <property type="term" value="C:bacterial nucleoid"/>
    <property type="evidence" value="ECO:0007669"/>
    <property type="project" value="TreeGrafter"/>
</dbReference>
<dbReference type="SUPFAM" id="SSF50249">
    <property type="entry name" value="Nucleic acid-binding proteins"/>
    <property type="match status" value="1"/>
</dbReference>
<accession>A0A921MMF6</accession>
<evidence type="ECO:0000259" key="8">
    <source>
        <dbReference type="Pfam" id="PF11967"/>
    </source>
</evidence>
<evidence type="ECO:0000256" key="7">
    <source>
        <dbReference type="HAMAP-Rule" id="MF_00201"/>
    </source>
</evidence>
<keyword evidence="5 7" id="KW-0234">DNA repair</keyword>
<evidence type="ECO:0000313" key="9">
    <source>
        <dbReference type="EMBL" id="HJG86912.1"/>
    </source>
</evidence>
<evidence type="ECO:0000256" key="6">
    <source>
        <dbReference type="ARBA" id="ARBA00033409"/>
    </source>
</evidence>
<dbReference type="InterPro" id="IPR042242">
    <property type="entry name" value="RecO_C"/>
</dbReference>
<evidence type="ECO:0000256" key="5">
    <source>
        <dbReference type="ARBA" id="ARBA00023204"/>
    </source>
</evidence>
<dbReference type="Gene3D" id="1.20.1440.120">
    <property type="entry name" value="Recombination protein O, C-terminal domain"/>
    <property type="match status" value="1"/>
</dbReference>
<keyword evidence="4 7" id="KW-0233">DNA recombination</keyword>
<dbReference type="Gene3D" id="6.20.220.20">
    <property type="entry name" value="Recombination protein O, zinc-binding domain"/>
    <property type="match status" value="1"/>
</dbReference>
<reference evidence="9" key="1">
    <citation type="journal article" date="2021" name="PeerJ">
        <title>Extensive microbial diversity within the chicken gut microbiome revealed by metagenomics and culture.</title>
        <authorList>
            <person name="Gilroy R."/>
            <person name="Ravi A."/>
            <person name="Getino M."/>
            <person name="Pursley I."/>
            <person name="Horton D.L."/>
            <person name="Alikhan N.F."/>
            <person name="Baker D."/>
            <person name="Gharbi K."/>
            <person name="Hall N."/>
            <person name="Watson M."/>
            <person name="Adriaenssens E.M."/>
            <person name="Foster-Nyarko E."/>
            <person name="Jarju S."/>
            <person name="Secka A."/>
            <person name="Antonio M."/>
            <person name="Oren A."/>
            <person name="Chaudhuri R.R."/>
            <person name="La Ragione R."/>
            <person name="Hildebrand F."/>
            <person name="Pallen M.J."/>
        </authorList>
    </citation>
    <scope>NUCLEOTIDE SEQUENCE</scope>
    <source>
        <strain evidence="9">CHK179-5677</strain>
    </source>
</reference>
<gene>
    <name evidence="7 9" type="primary">recO</name>
    <name evidence="9" type="ORF">K8V01_07830</name>
</gene>
<organism evidence="9 10">
    <name type="scientific">Pseudoflavonifractor capillosus</name>
    <dbReference type="NCBI Taxonomy" id="106588"/>
    <lineage>
        <taxon>Bacteria</taxon>
        <taxon>Bacillati</taxon>
        <taxon>Bacillota</taxon>
        <taxon>Clostridia</taxon>
        <taxon>Eubacteriales</taxon>
        <taxon>Oscillospiraceae</taxon>
        <taxon>Pseudoflavonifractor</taxon>
    </lineage>
</organism>
<evidence type="ECO:0000256" key="1">
    <source>
        <dbReference type="ARBA" id="ARBA00007452"/>
    </source>
</evidence>
<dbReference type="AlphaFoldDB" id="A0A921MMF6"/>
<dbReference type="InterPro" id="IPR003717">
    <property type="entry name" value="RecO"/>
</dbReference>
<evidence type="ECO:0000256" key="4">
    <source>
        <dbReference type="ARBA" id="ARBA00023172"/>
    </source>
</evidence>
<dbReference type="Proteomes" id="UP000760668">
    <property type="component" value="Unassembled WGS sequence"/>
</dbReference>
<evidence type="ECO:0000256" key="2">
    <source>
        <dbReference type="ARBA" id="ARBA00021310"/>
    </source>
</evidence>
<dbReference type="RefSeq" id="WP_295367999.1">
    <property type="nucleotide sequence ID" value="NZ_DYUC01000079.1"/>
</dbReference>
<dbReference type="GO" id="GO:0006302">
    <property type="term" value="P:double-strand break repair"/>
    <property type="evidence" value="ECO:0007669"/>
    <property type="project" value="TreeGrafter"/>
</dbReference>
<dbReference type="Pfam" id="PF02565">
    <property type="entry name" value="RecO_C"/>
    <property type="match status" value="1"/>
</dbReference>